<dbReference type="Proteomes" id="UP001055712">
    <property type="component" value="Unassembled WGS sequence"/>
</dbReference>
<gene>
    <name evidence="4" type="ORF">D9Q98_008845</name>
</gene>
<dbReference type="InterPro" id="IPR049625">
    <property type="entry name" value="Glyco_transf_61_cat"/>
</dbReference>
<comment type="caution">
    <text evidence="4">The sequence shown here is derived from an EMBL/GenBank/DDBJ whole genome shotgun (WGS) entry which is preliminary data.</text>
</comment>
<dbReference type="GO" id="GO:0046521">
    <property type="term" value="P:sphingoid catabolic process"/>
    <property type="evidence" value="ECO:0007669"/>
    <property type="project" value="TreeGrafter"/>
</dbReference>
<dbReference type="Pfam" id="PF04577">
    <property type="entry name" value="Glyco_transf_61"/>
    <property type="match status" value="1"/>
</dbReference>
<feature type="compositionally biased region" description="Low complexity" evidence="1">
    <location>
        <begin position="167"/>
        <end position="176"/>
    </location>
</feature>
<name>A0A9D4YUC7_CHLVU</name>
<accession>A0A9D4YUC7</accession>
<feature type="transmembrane region" description="Helical" evidence="2">
    <location>
        <begin position="807"/>
        <end position="829"/>
    </location>
</feature>
<dbReference type="PANTHER" id="PTHR28026">
    <property type="entry name" value="DUF962 DOMAIN PROTEIN (AFU_ORTHOLOGUE AFUA_8G05310)"/>
    <property type="match status" value="1"/>
</dbReference>
<feature type="transmembrane region" description="Helical" evidence="2">
    <location>
        <begin position="841"/>
        <end position="862"/>
    </location>
</feature>
<sequence length="898" mass="96633">MRMRPAPLLRSRAGPHSKNAAAWPEEILLVLVVMGGLLILALSFHSFHTKAAERSEAMQQLRADAGIGGRRSGGGADAGAGAASLGAAKDGGGLDEGSAAAATDNADVLSDVAAVAEDAQAQLQQYCEQHFGMEWVRRWGAMARQVCSATQQLQAAEDTPGGKHSGSRSGAGSGASTVTCRSMNDTHMPAAGSPHVLCDATNLRLDPSKLRRARCPRHRPGYMCTSPTYHAYERGAWAADCSWPGFSLAAFSKDHQQDIFDALVFNQPGGDDAGVDAGSDVGQLTASVEALPTLLVTREVREHANVYHTLTDLLNVYISLSVMGWEHTARQVLLLDMHPPGPLDMLWPVAAAGGGTRVLPAVRQAVQRPGGHPWEARLQDDAASGGSDLDGGGGPGGRLLVRRVSDLKGPVVLAHAVFVPPGYTSLLFAHLYEDSSCPLRTTLFAGFRSFLLSAFGLGDDGASLQQRGTGAAAAVLAAAGQAAADAAAGSAAGADMGGGGSGNVLTIRLISRRPSAGKAHMARQIGNEEELVQALRDLEQEGEGEQPGSGSAGGISVTLLDFAQLTVEQQLAVVQQTDILIGMHGAALAHALLMPPHAALVELWPQADGIWRCYQNFAQWSGALYRRVENRDPSRHRATPTGDVTEVDAARLAAAVRELLPLVRQRRAMRQQQQQEKHAPDVQFPLRQFRMGFLGFNFNLKDQLVFYGSYHNNPVNQLIHFVFVPALWWTVAVWLAYTPEAFHVDMSEHVPACCGQYLLFNGSFFLAALYSLYYVLLEPVAGLTWAGLVALPLWGLANWFRLAVPAAWAWALGLHVFSWFAQVVFGHQMAEHRRPALLDSFFQSLVLAPLFVWFELLFLLGYRRRLHAEVQVLVLAAIEEWKKHHQPLLAGTDASTVK</sequence>
<dbReference type="GO" id="GO:0016757">
    <property type="term" value="F:glycosyltransferase activity"/>
    <property type="evidence" value="ECO:0007669"/>
    <property type="project" value="InterPro"/>
</dbReference>
<evidence type="ECO:0000256" key="1">
    <source>
        <dbReference type="SAM" id="MobiDB-lite"/>
    </source>
</evidence>
<dbReference type="GO" id="GO:0005783">
    <property type="term" value="C:endoplasmic reticulum"/>
    <property type="evidence" value="ECO:0007669"/>
    <property type="project" value="TreeGrafter"/>
</dbReference>
<feature type="transmembrane region" description="Helical" evidence="2">
    <location>
        <begin position="27"/>
        <end position="47"/>
    </location>
</feature>
<evidence type="ECO:0000259" key="3">
    <source>
        <dbReference type="Pfam" id="PF04577"/>
    </source>
</evidence>
<dbReference type="OrthoDB" id="514515at2759"/>
<reference evidence="4" key="2">
    <citation type="submission" date="2020-11" db="EMBL/GenBank/DDBJ databases">
        <authorList>
            <person name="Cecchin M."/>
            <person name="Marcolungo L."/>
            <person name="Rossato M."/>
            <person name="Girolomoni L."/>
            <person name="Cosentino E."/>
            <person name="Cuine S."/>
            <person name="Li-Beisson Y."/>
            <person name="Delledonne M."/>
            <person name="Ballottari M."/>
        </authorList>
    </citation>
    <scope>NUCLEOTIDE SEQUENCE</scope>
    <source>
        <strain evidence="4">211/11P</strain>
        <tissue evidence="4">Whole cell</tissue>
    </source>
</reference>
<feature type="transmembrane region" description="Helical" evidence="2">
    <location>
        <begin position="718"/>
        <end position="737"/>
    </location>
</feature>
<reference evidence="4" key="1">
    <citation type="journal article" date="2019" name="Plant J.">
        <title>Chlorella vulgaris genome assembly and annotation reveals the molecular basis for metabolic acclimation to high light conditions.</title>
        <authorList>
            <person name="Cecchin M."/>
            <person name="Marcolungo L."/>
            <person name="Rossato M."/>
            <person name="Girolomoni L."/>
            <person name="Cosentino E."/>
            <person name="Cuine S."/>
            <person name="Li-Beisson Y."/>
            <person name="Delledonne M."/>
            <person name="Ballottari M."/>
        </authorList>
    </citation>
    <scope>NUCLEOTIDE SEQUENCE</scope>
    <source>
        <strain evidence="4">211/11P</strain>
    </source>
</reference>
<evidence type="ECO:0000313" key="4">
    <source>
        <dbReference type="EMBL" id="KAI3426479.1"/>
    </source>
</evidence>
<keyword evidence="2" id="KW-0812">Transmembrane</keyword>
<keyword evidence="2" id="KW-0472">Membrane</keyword>
<feature type="transmembrane region" description="Helical" evidence="2">
    <location>
        <begin position="758"/>
        <end position="776"/>
    </location>
</feature>
<evidence type="ECO:0000313" key="5">
    <source>
        <dbReference type="Proteomes" id="UP001055712"/>
    </source>
</evidence>
<feature type="domain" description="Glycosyltransferase 61 catalytic" evidence="3">
    <location>
        <begin position="509"/>
        <end position="601"/>
    </location>
</feature>
<dbReference type="EMBL" id="SIDB01000011">
    <property type="protein sequence ID" value="KAI3426479.1"/>
    <property type="molecule type" value="Genomic_DNA"/>
</dbReference>
<dbReference type="PANTHER" id="PTHR28026:SF9">
    <property type="entry name" value="2-HYDROXY-PALMITIC ACID DIOXYGENASE MPO1"/>
    <property type="match status" value="1"/>
</dbReference>
<dbReference type="GO" id="GO:0016020">
    <property type="term" value="C:membrane"/>
    <property type="evidence" value="ECO:0007669"/>
    <property type="project" value="GOC"/>
</dbReference>
<dbReference type="AlphaFoldDB" id="A0A9D4YUC7"/>
<dbReference type="InterPro" id="IPR009305">
    <property type="entry name" value="Mpo1-like"/>
</dbReference>
<organism evidence="4 5">
    <name type="scientific">Chlorella vulgaris</name>
    <name type="common">Green alga</name>
    <dbReference type="NCBI Taxonomy" id="3077"/>
    <lineage>
        <taxon>Eukaryota</taxon>
        <taxon>Viridiplantae</taxon>
        <taxon>Chlorophyta</taxon>
        <taxon>core chlorophytes</taxon>
        <taxon>Trebouxiophyceae</taxon>
        <taxon>Chlorellales</taxon>
        <taxon>Chlorellaceae</taxon>
        <taxon>Chlorella clade</taxon>
        <taxon>Chlorella</taxon>
    </lineage>
</organism>
<feature type="region of interest" description="Disordered" evidence="1">
    <location>
        <begin position="370"/>
        <end position="392"/>
    </location>
</feature>
<keyword evidence="5" id="KW-1185">Reference proteome</keyword>
<proteinExistence type="predicted"/>
<feature type="transmembrane region" description="Helical" evidence="2">
    <location>
        <begin position="782"/>
        <end position="800"/>
    </location>
</feature>
<keyword evidence="2" id="KW-1133">Transmembrane helix</keyword>
<feature type="region of interest" description="Disordered" evidence="1">
    <location>
        <begin position="154"/>
        <end position="186"/>
    </location>
</feature>
<evidence type="ECO:0000256" key="2">
    <source>
        <dbReference type="SAM" id="Phobius"/>
    </source>
</evidence>
<dbReference type="Pfam" id="PF06127">
    <property type="entry name" value="Mpo1-like"/>
    <property type="match status" value="1"/>
</dbReference>
<protein>
    <recommendedName>
        <fullName evidence="3">Glycosyltransferase 61 catalytic domain-containing protein</fullName>
    </recommendedName>
</protein>